<dbReference type="Proteomes" id="UP000469558">
    <property type="component" value="Unassembled WGS sequence"/>
</dbReference>
<evidence type="ECO:0000313" key="3">
    <source>
        <dbReference type="Proteomes" id="UP000469558"/>
    </source>
</evidence>
<dbReference type="PANTHER" id="PTHR24148:SF73">
    <property type="entry name" value="HET DOMAIN PROTEIN (AFU_ORTHOLOGUE AFUA_8G01020)"/>
    <property type="match status" value="1"/>
</dbReference>
<proteinExistence type="predicted"/>
<evidence type="ECO:0000256" key="1">
    <source>
        <dbReference type="SAM" id="MobiDB-lite"/>
    </source>
</evidence>
<accession>A0A8T9BYG8</accession>
<dbReference type="EMBL" id="QGMK01001292">
    <property type="protein sequence ID" value="TVY71256.1"/>
    <property type="molecule type" value="Genomic_DNA"/>
</dbReference>
<dbReference type="AlphaFoldDB" id="A0A8T9BYG8"/>
<dbReference type="OrthoDB" id="3553147at2759"/>
<comment type="caution">
    <text evidence="2">The sequence shown here is derived from an EMBL/GenBank/DDBJ whole genome shotgun (WGS) entry which is preliminary data.</text>
</comment>
<protein>
    <submittedName>
        <fullName evidence="2">Uncharacterized protein</fullName>
    </submittedName>
</protein>
<feature type="region of interest" description="Disordered" evidence="1">
    <location>
        <begin position="135"/>
        <end position="164"/>
    </location>
</feature>
<gene>
    <name evidence="2" type="ORF">LSUE1_G007151</name>
</gene>
<reference evidence="2 3" key="1">
    <citation type="submission" date="2018-05" db="EMBL/GenBank/DDBJ databases">
        <title>Genome sequencing and assembly of the regulated plant pathogen Lachnellula willkommii and related sister species for the development of diagnostic species identification markers.</title>
        <authorList>
            <person name="Giroux E."/>
            <person name="Bilodeau G."/>
        </authorList>
    </citation>
    <scope>NUCLEOTIDE SEQUENCE [LARGE SCALE GENOMIC DNA]</scope>
    <source>
        <strain evidence="2 3">CBS 268.59</strain>
    </source>
</reference>
<dbReference type="PANTHER" id="PTHR24148">
    <property type="entry name" value="ANKYRIN REPEAT DOMAIN-CONTAINING PROTEIN 39 HOMOLOG-RELATED"/>
    <property type="match status" value="1"/>
</dbReference>
<sequence>MAQIYTGASRGTAWLVRQNQEDFAQAADLINLLGGGSTETRYHIRARPQCPWGPPIWVNKARNDKLSTDSVTLPGGTNHHLGWLAWHRLWDRTYWSRLRIIQELILPPELVLVCGNVQLHWEALSYVCSEIHGPRPGSTEKANGEPVHPSHRPKMPPRAGEKHDEPVTPAYLGVPFRIYQRRPGVWGDRLIPSSSLFEQFILFKDAKCTEVKDRIFGLLGISPESCQDSIQVDYGTSRIDLALAVIDHDERVHQAFRAGLSSSKTRADSLIEGLECQSEAQRIVAAIEAFDSPL</sequence>
<organism evidence="2 3">
    <name type="scientific">Lachnellula suecica</name>
    <dbReference type="NCBI Taxonomy" id="602035"/>
    <lineage>
        <taxon>Eukaryota</taxon>
        <taxon>Fungi</taxon>
        <taxon>Dikarya</taxon>
        <taxon>Ascomycota</taxon>
        <taxon>Pezizomycotina</taxon>
        <taxon>Leotiomycetes</taxon>
        <taxon>Helotiales</taxon>
        <taxon>Lachnaceae</taxon>
        <taxon>Lachnellula</taxon>
    </lineage>
</organism>
<evidence type="ECO:0000313" key="2">
    <source>
        <dbReference type="EMBL" id="TVY71256.1"/>
    </source>
</evidence>
<dbReference type="InterPro" id="IPR052895">
    <property type="entry name" value="HetReg/Transcr_Mod"/>
</dbReference>
<name>A0A8T9BYG8_9HELO</name>
<keyword evidence="3" id="KW-1185">Reference proteome</keyword>